<dbReference type="SMART" id="SM00267">
    <property type="entry name" value="GGDEF"/>
    <property type="match status" value="1"/>
</dbReference>
<dbReference type="Pfam" id="PF05226">
    <property type="entry name" value="CHASE2"/>
    <property type="match status" value="1"/>
</dbReference>
<dbReference type="SUPFAM" id="SSF55073">
    <property type="entry name" value="Nucleotide cyclase"/>
    <property type="match status" value="1"/>
</dbReference>
<dbReference type="Proteomes" id="UP000035760">
    <property type="component" value="Unassembled WGS sequence"/>
</dbReference>
<dbReference type="GO" id="GO:0071111">
    <property type="term" value="F:cyclic-guanylate-specific phosphodiesterase activity"/>
    <property type="evidence" value="ECO:0007669"/>
    <property type="project" value="UniProtKB-EC"/>
</dbReference>
<keyword evidence="2" id="KW-0973">c-di-GMP</keyword>
<evidence type="ECO:0000256" key="2">
    <source>
        <dbReference type="ARBA" id="ARBA00022636"/>
    </source>
</evidence>
<sequence length="959" mass="105952">MTFSVRSHTHWWRRAGLCLGLPVLALVLLQTDWLHRWDLLIYDGYIATWSRPPADDIVIVAIDEQSLRTLGRWPWSRRLHADLIRKLTEADAKGIAMDIVFAEPDTADPVADTALQAALAASGRVVLPVLSEQTRTGGQLVETLPIAALTQAAAAIGHVDVELDPDGIARNIYLKAGLGSPYWPTLTLALLAVVDPSHWQALSGRRPTEAMAPSYYLWQRDYRVLIPFAGPPGHFQQFSYELVLRGAVNPAAFHDKYVLVGATAGGMDDALPTPVSGLARPMSGVEFNANVLDALKRGLLLQPLGDPWSLLLTLVLLLLTLALYALFPPRWTLLLAVLALLVTLTADLVLLHGFHRWFPPAVALFTQSVSYPLWSWRRLRNAVRSLFEKEQLAKATLRSIDDAVIVTNTQGAVEYLNPVAETMLGGVFADLQGKTLGAIFRADNGFGGYSLVDLVALCLEKGRSVGLSEPKVLINSQGREYAVRASAVPLRDQKGQVSGVVVALADTTETHRLGQQMAYQATHDALTELPNMNLLRDRLGHAIARARHDDGGVALLHVDLDHFKKVNEGLGRAAGDTLLKVVADRLRDCAKKEDTLARTGADEFIYLLEDTRVLERGGDLARAILQCFETPFQAEGHDYFLTASIGICFFPKDGVDAETLLKNADTAMQRAKEKGRDNFQIYAHDMHVRALERLTLEQELRYAIERNQLELHYQPQVSVREGQVVGVEALLRWHHPRRGRVSPMTFVPLAEESGLIEMIGEWALRTACVQAKVWQDQQLPALKMAVNMSARQFLRPTMIEDVGRILRETGLEPAYLELEITESLMMVDVESGIIAMHALKAIGVGLSIDDFGTGYSSLNYLKRFPIDRLKIDKSFLIGIETNQDDLAITLAMIAMAHNMGLSVIAEGVENAAQLAFLRAHRCDEFQGYYFSTPVPAREIPALLKKHLEPSSSAPTDLLS</sequence>
<dbReference type="InterPro" id="IPR001633">
    <property type="entry name" value="EAL_dom"/>
</dbReference>
<feature type="domain" description="GGDEF" evidence="7">
    <location>
        <begin position="551"/>
        <end position="684"/>
    </location>
</feature>
<dbReference type="Gene3D" id="3.30.70.270">
    <property type="match status" value="1"/>
</dbReference>
<dbReference type="InterPro" id="IPR013656">
    <property type="entry name" value="PAS_4"/>
</dbReference>
<dbReference type="PROSITE" id="PS50112">
    <property type="entry name" value="PAS"/>
    <property type="match status" value="1"/>
</dbReference>
<evidence type="ECO:0000256" key="3">
    <source>
        <dbReference type="SAM" id="Phobius"/>
    </source>
</evidence>
<dbReference type="InterPro" id="IPR029787">
    <property type="entry name" value="Nucleotide_cyclase"/>
</dbReference>
<feature type="domain" description="PAC" evidence="5">
    <location>
        <begin position="467"/>
        <end position="519"/>
    </location>
</feature>
<organism evidence="8 9">
    <name type="scientific">Candidatus Competibacter denitrificans Run_A_D11</name>
    <dbReference type="NCBI Taxonomy" id="1400863"/>
    <lineage>
        <taxon>Bacteria</taxon>
        <taxon>Pseudomonadati</taxon>
        <taxon>Pseudomonadota</taxon>
        <taxon>Gammaproteobacteria</taxon>
        <taxon>Candidatus Competibacteraceae</taxon>
        <taxon>Candidatus Competibacter</taxon>
    </lineage>
</organism>
<dbReference type="PROSITE" id="PS50113">
    <property type="entry name" value="PAC"/>
    <property type="match status" value="1"/>
</dbReference>
<dbReference type="EMBL" id="CBTJ020000001">
    <property type="protein sequence ID" value="CDI00884.1"/>
    <property type="molecule type" value="Genomic_DNA"/>
</dbReference>
<evidence type="ECO:0000259" key="6">
    <source>
        <dbReference type="PROSITE" id="PS50883"/>
    </source>
</evidence>
<dbReference type="SUPFAM" id="SSF55785">
    <property type="entry name" value="PYP-like sensor domain (PAS domain)"/>
    <property type="match status" value="1"/>
</dbReference>
<dbReference type="PROSITE" id="PS50887">
    <property type="entry name" value="GGDEF"/>
    <property type="match status" value="1"/>
</dbReference>
<dbReference type="OrthoDB" id="9813903at2"/>
<dbReference type="Pfam" id="PF08448">
    <property type="entry name" value="PAS_4"/>
    <property type="match status" value="1"/>
</dbReference>
<keyword evidence="3" id="KW-0472">Membrane</keyword>
<feature type="domain" description="EAL" evidence="6">
    <location>
        <begin position="693"/>
        <end position="947"/>
    </location>
</feature>
<dbReference type="Gene3D" id="3.30.450.20">
    <property type="entry name" value="PAS domain"/>
    <property type="match status" value="1"/>
</dbReference>
<dbReference type="InterPro" id="IPR000014">
    <property type="entry name" value="PAS"/>
</dbReference>
<dbReference type="Gene3D" id="3.20.20.450">
    <property type="entry name" value="EAL domain"/>
    <property type="match status" value="1"/>
</dbReference>
<dbReference type="InterPro" id="IPR035919">
    <property type="entry name" value="EAL_sf"/>
</dbReference>
<dbReference type="SUPFAM" id="SSF141868">
    <property type="entry name" value="EAL domain-like"/>
    <property type="match status" value="1"/>
</dbReference>
<evidence type="ECO:0000259" key="4">
    <source>
        <dbReference type="PROSITE" id="PS50112"/>
    </source>
</evidence>
<dbReference type="AlphaFoldDB" id="W6M317"/>
<gene>
    <name evidence="8" type="ORF">BN873_10140</name>
</gene>
<keyword evidence="3" id="KW-1133">Transmembrane helix</keyword>
<dbReference type="Pfam" id="PF00563">
    <property type="entry name" value="EAL"/>
    <property type="match status" value="1"/>
</dbReference>
<dbReference type="NCBIfam" id="TIGR00254">
    <property type="entry name" value="GGDEF"/>
    <property type="match status" value="1"/>
</dbReference>
<feature type="transmembrane region" description="Helical" evidence="3">
    <location>
        <begin position="308"/>
        <end position="326"/>
    </location>
</feature>
<dbReference type="EC" id="3.1.4.52" evidence="1"/>
<name>W6M317_9GAMM</name>
<evidence type="ECO:0000259" key="7">
    <source>
        <dbReference type="PROSITE" id="PS50887"/>
    </source>
</evidence>
<dbReference type="InterPro" id="IPR000160">
    <property type="entry name" value="GGDEF_dom"/>
</dbReference>
<dbReference type="SMART" id="SM01080">
    <property type="entry name" value="CHASE2"/>
    <property type="match status" value="1"/>
</dbReference>
<dbReference type="SMART" id="SM00091">
    <property type="entry name" value="PAS"/>
    <property type="match status" value="1"/>
</dbReference>
<reference evidence="8" key="1">
    <citation type="submission" date="2013-07" db="EMBL/GenBank/DDBJ databases">
        <authorList>
            <person name="McIlroy S."/>
        </authorList>
    </citation>
    <scope>NUCLEOTIDE SEQUENCE [LARGE SCALE GENOMIC DNA]</scope>
    <source>
        <strain evidence="8">Run_A_D11</strain>
    </source>
</reference>
<dbReference type="Pfam" id="PF00990">
    <property type="entry name" value="GGDEF"/>
    <property type="match status" value="1"/>
</dbReference>
<evidence type="ECO:0000259" key="5">
    <source>
        <dbReference type="PROSITE" id="PS50113"/>
    </source>
</evidence>
<dbReference type="STRING" id="1400863.BN873_10140"/>
<dbReference type="InterPro" id="IPR000700">
    <property type="entry name" value="PAS-assoc_C"/>
</dbReference>
<dbReference type="FunFam" id="3.20.20.450:FF:000001">
    <property type="entry name" value="Cyclic di-GMP phosphodiesterase yahA"/>
    <property type="match status" value="1"/>
</dbReference>
<evidence type="ECO:0000313" key="8">
    <source>
        <dbReference type="EMBL" id="CDI00884.1"/>
    </source>
</evidence>
<dbReference type="CDD" id="cd00130">
    <property type="entry name" value="PAS"/>
    <property type="match status" value="1"/>
</dbReference>
<comment type="caution">
    <text evidence="8">The sequence shown here is derived from an EMBL/GenBank/DDBJ whole genome shotgun (WGS) entry which is preliminary data.</text>
</comment>
<dbReference type="CDD" id="cd01948">
    <property type="entry name" value="EAL"/>
    <property type="match status" value="1"/>
</dbReference>
<feature type="transmembrane region" description="Helical" evidence="3">
    <location>
        <begin position="333"/>
        <end position="351"/>
    </location>
</feature>
<dbReference type="PANTHER" id="PTHR44757">
    <property type="entry name" value="DIGUANYLATE CYCLASE DGCP"/>
    <property type="match status" value="1"/>
</dbReference>
<keyword evidence="9" id="KW-1185">Reference proteome</keyword>
<feature type="domain" description="PAS" evidence="4">
    <location>
        <begin position="389"/>
        <end position="436"/>
    </location>
</feature>
<dbReference type="InterPro" id="IPR035965">
    <property type="entry name" value="PAS-like_dom_sf"/>
</dbReference>
<dbReference type="InterPro" id="IPR043128">
    <property type="entry name" value="Rev_trsase/Diguanyl_cyclase"/>
</dbReference>
<accession>W6M317</accession>
<keyword evidence="3" id="KW-0812">Transmembrane</keyword>
<evidence type="ECO:0000313" key="9">
    <source>
        <dbReference type="Proteomes" id="UP000035760"/>
    </source>
</evidence>
<protein>
    <recommendedName>
        <fullName evidence="1">cyclic-guanylate-specific phosphodiesterase</fullName>
        <ecNumber evidence="1">3.1.4.52</ecNumber>
    </recommendedName>
</protein>
<dbReference type="CDD" id="cd01949">
    <property type="entry name" value="GGDEF"/>
    <property type="match status" value="1"/>
</dbReference>
<dbReference type="InterPro" id="IPR007890">
    <property type="entry name" value="CHASE2"/>
</dbReference>
<dbReference type="InterPro" id="IPR052155">
    <property type="entry name" value="Biofilm_reg_signaling"/>
</dbReference>
<reference evidence="8" key="2">
    <citation type="submission" date="2014-03" db="EMBL/GenBank/DDBJ databases">
        <title>Candidatus Competibacter-lineage genomes retrieved from metagenomes reveal functional metabolic diversity.</title>
        <authorList>
            <person name="McIlroy S.J."/>
            <person name="Albertsen M."/>
            <person name="Andresen E.K."/>
            <person name="Saunders A.M."/>
            <person name="Kristiansen R."/>
            <person name="Stokholm-Bjerregaard M."/>
            <person name="Nielsen K.L."/>
            <person name="Nielsen P.H."/>
        </authorList>
    </citation>
    <scope>NUCLEOTIDE SEQUENCE</scope>
    <source>
        <strain evidence="8">Run_A_D11</strain>
    </source>
</reference>
<dbReference type="NCBIfam" id="TIGR00229">
    <property type="entry name" value="sensory_box"/>
    <property type="match status" value="1"/>
</dbReference>
<evidence type="ECO:0000256" key="1">
    <source>
        <dbReference type="ARBA" id="ARBA00012282"/>
    </source>
</evidence>
<dbReference type="PROSITE" id="PS50883">
    <property type="entry name" value="EAL"/>
    <property type="match status" value="1"/>
</dbReference>
<dbReference type="PANTHER" id="PTHR44757:SF2">
    <property type="entry name" value="BIOFILM ARCHITECTURE MAINTENANCE PROTEIN MBAA"/>
    <property type="match status" value="1"/>
</dbReference>
<dbReference type="SMART" id="SM00052">
    <property type="entry name" value="EAL"/>
    <property type="match status" value="1"/>
</dbReference>
<proteinExistence type="predicted"/>